<keyword evidence="2" id="KW-1185">Reference proteome</keyword>
<protein>
    <submittedName>
        <fullName evidence="1">Uncharacterized protein</fullName>
    </submittedName>
</protein>
<evidence type="ECO:0000313" key="1">
    <source>
        <dbReference type="EMBL" id="CAL1686725.1"/>
    </source>
</evidence>
<dbReference type="Proteomes" id="UP001497644">
    <property type="component" value="Chromosome 7"/>
</dbReference>
<dbReference type="EMBL" id="OZ034830">
    <property type="protein sequence ID" value="CAL1686725.1"/>
    <property type="molecule type" value="Genomic_DNA"/>
</dbReference>
<sequence length="92" mass="10057">MAIETMDIAASKRSVPSLESDMRVSAGCWIGPWTDLLSGFRKGHSNEGRAQFLGVHLHSGSTQVVILPSLHIGRLVPINQPFLNHTLLCMYG</sequence>
<organism evidence="1 2">
    <name type="scientific">Lasius platythorax</name>
    <dbReference type="NCBI Taxonomy" id="488582"/>
    <lineage>
        <taxon>Eukaryota</taxon>
        <taxon>Metazoa</taxon>
        <taxon>Ecdysozoa</taxon>
        <taxon>Arthropoda</taxon>
        <taxon>Hexapoda</taxon>
        <taxon>Insecta</taxon>
        <taxon>Pterygota</taxon>
        <taxon>Neoptera</taxon>
        <taxon>Endopterygota</taxon>
        <taxon>Hymenoptera</taxon>
        <taxon>Apocrita</taxon>
        <taxon>Aculeata</taxon>
        <taxon>Formicoidea</taxon>
        <taxon>Formicidae</taxon>
        <taxon>Formicinae</taxon>
        <taxon>Lasius</taxon>
        <taxon>Lasius</taxon>
    </lineage>
</organism>
<reference evidence="1" key="1">
    <citation type="submission" date="2024-04" db="EMBL/GenBank/DDBJ databases">
        <authorList>
            <consortium name="Molecular Ecology Group"/>
        </authorList>
    </citation>
    <scope>NUCLEOTIDE SEQUENCE</scope>
</reference>
<name>A0AAV2P522_9HYME</name>
<dbReference type="AlphaFoldDB" id="A0AAV2P522"/>
<proteinExistence type="predicted"/>
<gene>
    <name evidence="1" type="ORF">LPLAT_LOCUS12062</name>
</gene>
<evidence type="ECO:0000313" key="2">
    <source>
        <dbReference type="Proteomes" id="UP001497644"/>
    </source>
</evidence>
<accession>A0AAV2P522</accession>